<proteinExistence type="predicted"/>
<sequence>MVGRGLRAGRRSQVRRKGGAARFRAHAPPVSPGPARFSDTGRRRWS</sequence>
<accession>A0A7U9DQJ7</accession>
<gene>
    <name evidence="2" type="ORF">SLI_1910</name>
</gene>
<evidence type="ECO:0000313" key="2">
    <source>
        <dbReference type="EMBL" id="EOY46625.1"/>
    </source>
</evidence>
<name>A0A7U9DQJ7_STRLI</name>
<reference evidence="3" key="1">
    <citation type="journal article" date="2013" name="Genome Biol. Evol.">
        <title>The genome sequence of Streptomyces lividans 66 reveals a novel tRNA-dependent peptide biosynthetic system within a metal-related genomic island.</title>
        <authorList>
            <person name="Cruz-Morales P."/>
            <person name="Vijgenboom E."/>
            <person name="Iruegas-Bocardo F."/>
            <person name="Girard G."/>
            <person name="Yanez-Guerra L.A."/>
            <person name="Ramos-Aboites H.E."/>
            <person name="Pernodet J.L."/>
            <person name="Anne J."/>
            <person name="van Wezel G.P."/>
            <person name="Barona-Gomez F."/>
        </authorList>
    </citation>
    <scope>NUCLEOTIDE SEQUENCE [LARGE SCALE GENOMIC DNA]</scope>
    <source>
        <strain evidence="3">1326</strain>
    </source>
</reference>
<organism evidence="2 3">
    <name type="scientific">Streptomyces lividans 1326</name>
    <dbReference type="NCBI Taxonomy" id="1200984"/>
    <lineage>
        <taxon>Bacteria</taxon>
        <taxon>Bacillati</taxon>
        <taxon>Actinomycetota</taxon>
        <taxon>Actinomycetes</taxon>
        <taxon>Kitasatosporales</taxon>
        <taxon>Streptomycetaceae</taxon>
        <taxon>Streptomyces</taxon>
    </lineage>
</organism>
<dbReference type="AlphaFoldDB" id="A0A7U9DQJ7"/>
<dbReference type="EMBL" id="CM001889">
    <property type="protein sequence ID" value="EOY46625.1"/>
    <property type="molecule type" value="Genomic_DNA"/>
</dbReference>
<feature type="region of interest" description="Disordered" evidence="1">
    <location>
        <begin position="1"/>
        <end position="46"/>
    </location>
</feature>
<protein>
    <submittedName>
        <fullName evidence="2">Uncharacterized protein</fullName>
    </submittedName>
</protein>
<dbReference type="Proteomes" id="UP000014062">
    <property type="component" value="Chromosome"/>
</dbReference>
<feature type="compositionally biased region" description="Basic residues" evidence="1">
    <location>
        <begin position="7"/>
        <end position="25"/>
    </location>
</feature>
<evidence type="ECO:0000256" key="1">
    <source>
        <dbReference type="SAM" id="MobiDB-lite"/>
    </source>
</evidence>
<evidence type="ECO:0000313" key="3">
    <source>
        <dbReference type="Proteomes" id="UP000014062"/>
    </source>
</evidence>